<dbReference type="RefSeq" id="WP_200592926.1">
    <property type="nucleotide sequence ID" value="NZ_JAEPBG010000006.1"/>
</dbReference>
<dbReference type="InterPro" id="IPR050955">
    <property type="entry name" value="Plant_Biomass_Hydrol_Est"/>
</dbReference>
<protein>
    <submittedName>
        <fullName evidence="4">PHA-depolymerase-like protein</fullName>
    </submittedName>
</protein>
<comment type="caution">
    <text evidence="4">The sequence shown here is derived from an EMBL/GenBank/DDBJ whole genome shotgun (WGS) entry which is preliminary data.</text>
</comment>
<dbReference type="EMBL" id="JAEPBG010000006">
    <property type="protein sequence ID" value="MBK4735978.1"/>
    <property type="molecule type" value="Genomic_DNA"/>
</dbReference>
<proteinExistence type="predicted"/>
<dbReference type="GO" id="GO:0016787">
    <property type="term" value="F:hydrolase activity"/>
    <property type="evidence" value="ECO:0007669"/>
    <property type="project" value="UniProtKB-KW"/>
</dbReference>
<feature type="chain" id="PRO_5036721407" evidence="3">
    <location>
        <begin position="31"/>
        <end position="348"/>
    </location>
</feature>
<dbReference type="SUPFAM" id="SSF53474">
    <property type="entry name" value="alpha/beta-Hydrolases"/>
    <property type="match status" value="1"/>
</dbReference>
<sequence>MQNTKRGTARTLATLATAISLASLAMTAEAAAPALQGYGATSPVVAGISSGGYMAVQMQVAYSATFKGAAVFAGGPYYCAQDNASTATTTCEKNSPAIPLSTLEADTNQWALNGWIDPTANIGAQNVYMYSGKNDTTVYQSVMNVLFSYETNYMKSGNVTYNSGTSAGHGWVTWKTGTGINSCSTTASPYLNNCGNDPEFDLLNKLYGTVTARASSTTGQMLQFDQTAFVPNGNAAYYSLDNTGYVYVPSYCASNSGCKVVVAMHGCKQSYSAIGNAFITNSGLNEYADTNQLIVIYPQTIASSYSTSYNPNGCWDWWGYTGTNYPIKGGVQPSFIKAIVDKVSSAHY</sequence>
<feature type="signal peptide" evidence="3">
    <location>
        <begin position="1"/>
        <end position="30"/>
    </location>
</feature>
<accession>A0A934SVA3</accession>
<evidence type="ECO:0000256" key="3">
    <source>
        <dbReference type="SAM" id="SignalP"/>
    </source>
</evidence>
<reference evidence="4" key="1">
    <citation type="submission" date="2021-01" db="EMBL/GenBank/DDBJ databases">
        <title>Genome sequence of strain Noviherbaspirillum sp. DKR-6.</title>
        <authorList>
            <person name="Chaudhary D.K."/>
        </authorList>
    </citation>
    <scope>NUCLEOTIDE SEQUENCE</scope>
    <source>
        <strain evidence="4">DKR-6</strain>
    </source>
</reference>
<dbReference type="PANTHER" id="PTHR43037:SF5">
    <property type="entry name" value="FERULOYL ESTERASE"/>
    <property type="match status" value="1"/>
</dbReference>
<evidence type="ECO:0000256" key="2">
    <source>
        <dbReference type="ARBA" id="ARBA00022801"/>
    </source>
</evidence>
<evidence type="ECO:0000313" key="5">
    <source>
        <dbReference type="Proteomes" id="UP000622890"/>
    </source>
</evidence>
<dbReference type="AlphaFoldDB" id="A0A934SVA3"/>
<evidence type="ECO:0000313" key="4">
    <source>
        <dbReference type="EMBL" id="MBK4735978.1"/>
    </source>
</evidence>
<evidence type="ECO:0000256" key="1">
    <source>
        <dbReference type="ARBA" id="ARBA00022729"/>
    </source>
</evidence>
<organism evidence="4 5">
    <name type="scientific">Noviherbaspirillum pedocola</name>
    <dbReference type="NCBI Taxonomy" id="2801341"/>
    <lineage>
        <taxon>Bacteria</taxon>
        <taxon>Pseudomonadati</taxon>
        <taxon>Pseudomonadota</taxon>
        <taxon>Betaproteobacteria</taxon>
        <taxon>Burkholderiales</taxon>
        <taxon>Oxalobacteraceae</taxon>
        <taxon>Noviherbaspirillum</taxon>
    </lineage>
</organism>
<keyword evidence="5" id="KW-1185">Reference proteome</keyword>
<dbReference type="InterPro" id="IPR029058">
    <property type="entry name" value="AB_hydrolase_fold"/>
</dbReference>
<dbReference type="Proteomes" id="UP000622890">
    <property type="component" value="Unassembled WGS sequence"/>
</dbReference>
<dbReference type="Gene3D" id="3.40.50.1820">
    <property type="entry name" value="alpha/beta hydrolase"/>
    <property type="match status" value="2"/>
</dbReference>
<name>A0A934SVA3_9BURK</name>
<keyword evidence="1 3" id="KW-0732">Signal</keyword>
<gene>
    <name evidence="4" type="ORF">JJB74_15260</name>
</gene>
<dbReference type="PANTHER" id="PTHR43037">
    <property type="entry name" value="UNNAMED PRODUCT-RELATED"/>
    <property type="match status" value="1"/>
</dbReference>
<keyword evidence="2" id="KW-0378">Hydrolase</keyword>